<comment type="similarity">
    <text evidence="4">In the N-terminal section; belongs to the acetate CoA ligase alpha subunit family.</text>
</comment>
<dbReference type="Gene3D" id="3.40.50.720">
    <property type="entry name" value="NAD(P)-binding Rossmann-like Domain"/>
    <property type="match status" value="1"/>
</dbReference>
<dbReference type="RefSeq" id="WP_088605390.1">
    <property type="nucleotide sequence ID" value="NZ_NJIH01000013.1"/>
</dbReference>
<dbReference type="Proteomes" id="UP000214603">
    <property type="component" value="Unassembled WGS sequence"/>
</dbReference>
<dbReference type="InterPro" id="IPR036291">
    <property type="entry name" value="NAD(P)-bd_dom_sf"/>
</dbReference>
<dbReference type="Pfam" id="PF13549">
    <property type="entry name" value="ATP-grasp_5"/>
    <property type="match status" value="1"/>
</dbReference>
<dbReference type="EMBL" id="NJIH01000013">
    <property type="protein sequence ID" value="OWT55203.1"/>
    <property type="molecule type" value="Genomic_DNA"/>
</dbReference>
<keyword evidence="7" id="KW-1185">Reference proteome</keyword>
<dbReference type="PANTHER" id="PTHR43334">
    <property type="entry name" value="ACETATE--COA LIGASE [ADP-FORMING]"/>
    <property type="match status" value="1"/>
</dbReference>
<dbReference type="SUPFAM" id="SSF52210">
    <property type="entry name" value="Succinyl-CoA synthetase domains"/>
    <property type="match status" value="2"/>
</dbReference>
<proteinExistence type="inferred from homology"/>
<feature type="domain" description="CoA-binding" evidence="5">
    <location>
        <begin position="11"/>
        <end position="106"/>
    </location>
</feature>
<dbReference type="SUPFAM" id="SSF51735">
    <property type="entry name" value="NAD(P)-binding Rossmann-fold domains"/>
    <property type="match status" value="1"/>
</dbReference>
<evidence type="ECO:0000256" key="3">
    <source>
        <dbReference type="ARBA" id="ARBA00022840"/>
    </source>
</evidence>
<reference evidence="7" key="1">
    <citation type="submission" date="2017-06" db="EMBL/GenBank/DDBJ databases">
        <title>Herbaspirillum phytohormonus sp. nov., isolated from the root nodule of Robinia pseudoacacia in lead-zinc mine.</title>
        <authorList>
            <person name="Fan M."/>
            <person name="Lin Y."/>
        </authorList>
    </citation>
    <scope>NUCLEOTIDE SEQUENCE [LARGE SCALE GENOMIC DNA]</scope>
    <source>
        <strain evidence="7">SC-089</strain>
    </source>
</reference>
<dbReference type="Gene3D" id="3.30.1490.20">
    <property type="entry name" value="ATP-grasp fold, A domain"/>
    <property type="match status" value="1"/>
</dbReference>
<dbReference type="Gene3D" id="3.40.50.261">
    <property type="entry name" value="Succinyl-CoA synthetase domains"/>
    <property type="match status" value="2"/>
</dbReference>
<dbReference type="InterPro" id="IPR051538">
    <property type="entry name" value="Acyl-CoA_Synth/Transferase"/>
</dbReference>
<evidence type="ECO:0000313" key="6">
    <source>
        <dbReference type="EMBL" id="OWT55203.1"/>
    </source>
</evidence>
<keyword evidence="1 6" id="KW-0436">Ligase</keyword>
<dbReference type="Gene3D" id="3.30.470.20">
    <property type="entry name" value="ATP-grasp fold, B domain"/>
    <property type="match status" value="1"/>
</dbReference>
<sequence length="697" mass="72426">MTTDSASLQTLFSPASIAVVGASNTLGKVGATPIQLLKQYGYPGRILPVNPKEHEVQGLACHATLGHIEQDIDLAILALPARHVCEALEQARPGQIRSAVLLSSGFAETGPEGRAAQARLERLAGERGIRLLGPNCLGFMNMRERVYATFSPAPLKGAAPLGHVGMVSQSGAFGAYAYTMAKQRGLGLSFWASTGNESDVTVADCIEWLVADPATRIIMAYMEGCKNGEKLKRALDAAARAGKPVVVTKIGRTASGARAAASHTAALAGDDAIYDALFRQYGAIRARSIEDFFNIGHALSVWGRRPPQASVGIVSISGGVGALMADEADDGKLALPALPPEARRKLLDRTAFASADNPVDVTGQAVADPAVLQETIVGMLDTGRYGALAVFLAAAGSTDALWPHICELADAARRHPDARPLALCALLPDEKRAELERRGAMVFSDPSAAIRTIAAARPRIQASPQAPQAAAVELPAGAGALDEAQSMQVLARAGVPVVNSKVAHSSAEAAKLAEQAGCALAMKILSADIPHKSDAGGVRLDVSGAGDAAQAYDAILESVGRHAPGARIDGVLLAPMIKDGTECIMGVHVDSVFGPVVMFGLGGIFVEVLKDVSFRLAPFDVAQARSMIEETRALALLEGARGQPRADIDAIAQALCALSQFAHAARDRLASVDVNPFVALPAGRGAMALDALVVLKA</sequence>
<protein>
    <submittedName>
        <fullName evidence="6">6-carboxyhexanoate--CoA ligase</fullName>
    </submittedName>
</protein>
<gene>
    <name evidence="6" type="ORF">CEY11_21035</name>
</gene>
<keyword evidence="2" id="KW-0547">Nucleotide-binding</keyword>
<evidence type="ECO:0000256" key="1">
    <source>
        <dbReference type="ARBA" id="ARBA00022598"/>
    </source>
</evidence>
<dbReference type="InterPro" id="IPR032875">
    <property type="entry name" value="Succ_CoA_lig_flav_dom"/>
</dbReference>
<organism evidence="6 7">
    <name type="scientific">Candidimonas nitroreducens</name>
    <dbReference type="NCBI Taxonomy" id="683354"/>
    <lineage>
        <taxon>Bacteria</taxon>
        <taxon>Pseudomonadati</taxon>
        <taxon>Pseudomonadota</taxon>
        <taxon>Betaproteobacteria</taxon>
        <taxon>Burkholderiales</taxon>
        <taxon>Alcaligenaceae</taxon>
        <taxon>Candidimonas</taxon>
    </lineage>
</organism>
<dbReference type="OrthoDB" id="8664175at2"/>
<dbReference type="GO" id="GO:0005524">
    <property type="term" value="F:ATP binding"/>
    <property type="evidence" value="ECO:0007669"/>
    <property type="project" value="UniProtKB-KW"/>
</dbReference>
<name>A0A225M4N3_9BURK</name>
<dbReference type="InterPro" id="IPR016102">
    <property type="entry name" value="Succinyl-CoA_synth-like"/>
</dbReference>
<dbReference type="SUPFAM" id="SSF56059">
    <property type="entry name" value="Glutathione synthetase ATP-binding domain-like"/>
    <property type="match status" value="1"/>
</dbReference>
<keyword evidence="3" id="KW-0067">ATP-binding</keyword>
<dbReference type="AlphaFoldDB" id="A0A225M4N3"/>
<comment type="caution">
    <text evidence="6">The sequence shown here is derived from an EMBL/GenBank/DDBJ whole genome shotgun (WGS) entry which is preliminary data.</text>
</comment>
<dbReference type="GO" id="GO:0016874">
    <property type="term" value="F:ligase activity"/>
    <property type="evidence" value="ECO:0007669"/>
    <property type="project" value="UniProtKB-KW"/>
</dbReference>
<dbReference type="FunFam" id="3.30.1490.20:FF:000020">
    <property type="entry name" value="Protein lysine acetyltransferase"/>
    <property type="match status" value="1"/>
</dbReference>
<dbReference type="Pfam" id="PF13380">
    <property type="entry name" value="CoA_binding_2"/>
    <property type="match status" value="1"/>
</dbReference>
<dbReference type="InterPro" id="IPR013815">
    <property type="entry name" value="ATP_grasp_subdomain_1"/>
</dbReference>
<accession>A0A225M4N3</accession>
<evidence type="ECO:0000256" key="4">
    <source>
        <dbReference type="ARBA" id="ARBA00060888"/>
    </source>
</evidence>
<evidence type="ECO:0000256" key="2">
    <source>
        <dbReference type="ARBA" id="ARBA00022741"/>
    </source>
</evidence>
<dbReference type="SMART" id="SM00881">
    <property type="entry name" value="CoA_binding"/>
    <property type="match status" value="1"/>
</dbReference>
<evidence type="ECO:0000259" key="5">
    <source>
        <dbReference type="SMART" id="SM00881"/>
    </source>
</evidence>
<evidence type="ECO:0000313" key="7">
    <source>
        <dbReference type="Proteomes" id="UP000214603"/>
    </source>
</evidence>
<dbReference type="InterPro" id="IPR003781">
    <property type="entry name" value="CoA-bd"/>
</dbReference>
<dbReference type="PANTHER" id="PTHR43334:SF1">
    <property type="entry name" value="3-HYDROXYPROPIONATE--COA LIGASE [ADP-FORMING]"/>
    <property type="match status" value="1"/>
</dbReference>
<dbReference type="Pfam" id="PF13607">
    <property type="entry name" value="Succ_CoA_lig"/>
    <property type="match status" value="1"/>
</dbReference>